<dbReference type="Proteomes" id="UP001143856">
    <property type="component" value="Unassembled WGS sequence"/>
</dbReference>
<reference evidence="1" key="1">
    <citation type="submission" date="2022-10" db="EMBL/GenBank/DDBJ databases">
        <title>Genome Sequence of Xylaria curta.</title>
        <authorList>
            <person name="Buettner E."/>
        </authorList>
    </citation>
    <scope>NUCLEOTIDE SEQUENCE</scope>
    <source>
        <strain evidence="1">Babe10</strain>
    </source>
</reference>
<proteinExistence type="predicted"/>
<sequence>MAEELPPSARASFPIQQDLTRFGYSSSSESDEPPRKANTTTTTNNNQKKKKKRKPPPQQSINKIWRRFASKKYTKALSVLPFDPVPLPSTTEGPNELLLAGYERAREECSRRVKKIIQECKRVNTRYRDPGFDLDWDLKMGRGNCLNYLGSSKFDMSNTRFSTTTSVPKSVKRVHEVFEKPTFLKDIDGADIKQGGLGDCWFIASLSALANVEGAVRRVCVEYDTRVGIYGFVFYRDGEWIYSIVDDKLYLTSPNWDSPSMQRDLMNQIDRENPEKDYRKTYQTGSKALFFGQCKNQSETWVPLFEKAYAKAHGDFGSLAGGWIGEGLEDLTGGVTTELLASDILDLDEFWENEVSKVNQEFLFGCSTGLLDGGYGDRNGIREGHAYVVMDARTLKSGERLVKLRNPWGKIRKGVWEGPWSDGSKEWNQNVKEELGHQFGNDSVFWIRFEDMVEKYLHFDRTRLFRDPDWRCCQRWIGVEVPWKPQWNEKFHIKLTKESPLVLVLQQLDNRYYKGLRGQYHFRLHFRIHEQGRPGSEDYIVRSHGNYLMNRSVSIEIPSMEPGNYSVYLSIVAERDTEMLSIEDIVKRECSKREENDKFAQVGYAYDLAHSKGVAHLEHVASLCKKSDQKKASASRMEERRRMWERRHLNREITKKQSKKNQEKRDKRREAEDAKRKAKEEVEAAEKKKQEEKEEAERKKKEAEKPKDAAVQTDAPAPGEDKSSQTGSDQPDSSDSQPTIPDNNKPEATKDKEEKTKNDDTPAVSSNSSTEPAPEPEVTQKKPVAATTPNYSSDCDSSDSPVEEWELLYSSDDMSKKPRMATPQAAATTTTEAVESDGESGLPDPWNAICIVGFRVYSKDEDLDLRVVIEGGDLAEGGMGEKGAADIDNAQINAGGEREKITGSDKVTDEFEIVDGAAVIKQKMIVDEEKKIDDDQEQNDDLQQIKDAVDDGNVADTEDDNDDDDDEEDDGEEDVVDAAKSDVTDSTDGTPINTPDSTTDCSPQSS</sequence>
<organism evidence="1 2">
    <name type="scientific">Xylaria curta</name>
    <dbReference type="NCBI Taxonomy" id="42375"/>
    <lineage>
        <taxon>Eukaryota</taxon>
        <taxon>Fungi</taxon>
        <taxon>Dikarya</taxon>
        <taxon>Ascomycota</taxon>
        <taxon>Pezizomycotina</taxon>
        <taxon>Sordariomycetes</taxon>
        <taxon>Xylariomycetidae</taxon>
        <taxon>Xylariales</taxon>
        <taxon>Xylariaceae</taxon>
        <taxon>Xylaria</taxon>
    </lineage>
</organism>
<evidence type="ECO:0000313" key="1">
    <source>
        <dbReference type="EMBL" id="KAJ2974625.1"/>
    </source>
</evidence>
<keyword evidence="2" id="KW-1185">Reference proteome</keyword>
<name>A0ACC1N5T0_9PEZI</name>
<gene>
    <name evidence="1" type="ORF">NUW58_g8600</name>
</gene>
<dbReference type="EMBL" id="JAPDGR010002689">
    <property type="protein sequence ID" value="KAJ2974625.1"/>
    <property type="molecule type" value="Genomic_DNA"/>
</dbReference>
<evidence type="ECO:0000313" key="2">
    <source>
        <dbReference type="Proteomes" id="UP001143856"/>
    </source>
</evidence>
<accession>A0ACC1N5T0</accession>
<comment type="caution">
    <text evidence="1">The sequence shown here is derived from an EMBL/GenBank/DDBJ whole genome shotgun (WGS) entry which is preliminary data.</text>
</comment>
<protein>
    <submittedName>
        <fullName evidence="1">Uncharacterized protein</fullName>
    </submittedName>
</protein>